<comment type="caution">
    <text evidence="1">The sequence shown here is derived from an EMBL/GenBank/DDBJ whole genome shotgun (WGS) entry which is preliminary data.</text>
</comment>
<dbReference type="EMBL" id="VWFC01000003">
    <property type="protein sequence ID" value="KAB1329731.1"/>
    <property type="molecule type" value="Genomic_DNA"/>
</dbReference>
<dbReference type="RefSeq" id="WP_122136375.1">
    <property type="nucleotide sequence ID" value="NZ_CP113514.1"/>
</dbReference>
<dbReference type="AlphaFoldDB" id="A0A6A1XPS7"/>
<proteinExistence type="predicted"/>
<protein>
    <submittedName>
        <fullName evidence="1">Uncharacterized protein</fullName>
    </submittedName>
</protein>
<accession>A0A6A1XPS7</accession>
<gene>
    <name evidence="1" type="ORF">F3B53_03455</name>
</gene>
<evidence type="ECO:0000313" key="1">
    <source>
        <dbReference type="EMBL" id="KAB1329731.1"/>
    </source>
</evidence>
<name>A0A6A1XPS7_BACOV</name>
<organism evidence="1 2">
    <name type="scientific">Bacteroides ovatus</name>
    <dbReference type="NCBI Taxonomy" id="28116"/>
    <lineage>
        <taxon>Bacteria</taxon>
        <taxon>Pseudomonadati</taxon>
        <taxon>Bacteroidota</taxon>
        <taxon>Bacteroidia</taxon>
        <taxon>Bacteroidales</taxon>
        <taxon>Bacteroidaceae</taxon>
        <taxon>Bacteroides</taxon>
    </lineage>
</organism>
<evidence type="ECO:0000313" key="2">
    <source>
        <dbReference type="Proteomes" id="UP000375690"/>
    </source>
</evidence>
<reference evidence="1 2" key="1">
    <citation type="journal article" date="2019" name="Nat. Med.">
        <title>A library of human gut bacterial isolates paired with longitudinal multiomics data enables mechanistic microbiome research.</title>
        <authorList>
            <person name="Poyet M."/>
            <person name="Groussin M."/>
            <person name="Gibbons S.M."/>
            <person name="Avila-Pacheco J."/>
            <person name="Jiang X."/>
            <person name="Kearney S.M."/>
            <person name="Perrotta A.R."/>
            <person name="Berdy B."/>
            <person name="Zhao S."/>
            <person name="Lieberman T.D."/>
            <person name="Swanson P.K."/>
            <person name="Smith M."/>
            <person name="Roesemann S."/>
            <person name="Alexander J.E."/>
            <person name="Rich S.A."/>
            <person name="Livny J."/>
            <person name="Vlamakis H."/>
            <person name="Clish C."/>
            <person name="Bullock K."/>
            <person name="Deik A."/>
            <person name="Scott J."/>
            <person name="Pierce K.A."/>
            <person name="Xavier R.J."/>
            <person name="Alm E.J."/>
        </authorList>
    </citation>
    <scope>NUCLEOTIDE SEQUENCE [LARGE SCALE GENOMIC DNA]</scope>
    <source>
        <strain evidence="1 2">BIOML-A2</strain>
    </source>
</reference>
<sequence>MAKKEVEERELTGGEIVVAAIILILALYVLGNATEVCRIVISLVMMIGALVLVYQAKYPTKKGG</sequence>
<dbReference type="Proteomes" id="UP000375690">
    <property type="component" value="Unassembled WGS sequence"/>
</dbReference>